<organism evidence="1 2">
    <name type="scientific">Sporothrix bragantina</name>
    <dbReference type="NCBI Taxonomy" id="671064"/>
    <lineage>
        <taxon>Eukaryota</taxon>
        <taxon>Fungi</taxon>
        <taxon>Dikarya</taxon>
        <taxon>Ascomycota</taxon>
        <taxon>Pezizomycotina</taxon>
        <taxon>Sordariomycetes</taxon>
        <taxon>Sordariomycetidae</taxon>
        <taxon>Ophiostomatales</taxon>
        <taxon>Ophiostomataceae</taxon>
        <taxon>Sporothrix</taxon>
    </lineage>
</organism>
<gene>
    <name evidence="1" type="ORF">SBRCBS47491_004523</name>
</gene>
<reference evidence="1 2" key="1">
    <citation type="submission" date="2024-01" db="EMBL/GenBank/DDBJ databases">
        <authorList>
            <person name="Allen C."/>
            <person name="Tagirdzhanova G."/>
        </authorList>
    </citation>
    <scope>NUCLEOTIDE SEQUENCE [LARGE SCALE GENOMIC DNA]</scope>
</reference>
<dbReference type="EMBL" id="CAWUHC010000035">
    <property type="protein sequence ID" value="CAK7221432.1"/>
    <property type="molecule type" value="Genomic_DNA"/>
</dbReference>
<name>A0ABP0BPH5_9PEZI</name>
<dbReference type="PANTHER" id="PTHR41677:SF1">
    <property type="entry name" value="FE2OG DIOXYGENASE DOMAIN-CONTAINING PROTEIN"/>
    <property type="match status" value="1"/>
</dbReference>
<protein>
    <recommendedName>
        <fullName evidence="3">Fe2OG dioxygenase domain-containing protein</fullName>
    </recommendedName>
</protein>
<keyword evidence="2" id="KW-1185">Reference proteome</keyword>
<dbReference type="PANTHER" id="PTHR41677">
    <property type="entry name" value="YALI0B19030P"/>
    <property type="match status" value="1"/>
</dbReference>
<evidence type="ECO:0000313" key="2">
    <source>
        <dbReference type="Proteomes" id="UP001642406"/>
    </source>
</evidence>
<evidence type="ECO:0000313" key="1">
    <source>
        <dbReference type="EMBL" id="CAK7221432.1"/>
    </source>
</evidence>
<accession>A0ABP0BPH5</accession>
<proteinExistence type="predicted"/>
<dbReference type="Proteomes" id="UP001642406">
    <property type="component" value="Unassembled WGS sequence"/>
</dbReference>
<evidence type="ECO:0008006" key="3">
    <source>
        <dbReference type="Google" id="ProtNLM"/>
    </source>
</evidence>
<sequence length="358" mass="40497">MPSLVDTPAAVPVVKVAPKAPHVIGPKQRKALRSTATIPQVVIDEARAVPVESWNVEKHLAPKTPIVQHMMKDIGLEGHGISPVAVTDPFPLFTEEAILQCRREMFSEAVLENCRFKSDFNANMIRGMGHERAPFTYDAWWDPQVLARVSEAAGIELVPAFDYEVANINISINDQNATEVVTYGDKSSAVAWHYDSFPFVCVTMAADCTTMVGGETAIKLPSGEERKVRGPAMGTCVVMQGRYIYHQALKAFGGRERIAMVTAFRPKDPFIRDETILTGSRVISHVDELYPQYMEYRLSNLEERFRRALQQEKRRQVERKKFDIQAMRAFLTEQVEYIQTSLNEVYEPEPDYLDLDNE</sequence>
<comment type="caution">
    <text evidence="1">The sequence shown here is derived from an EMBL/GenBank/DDBJ whole genome shotgun (WGS) entry which is preliminary data.</text>
</comment>